<dbReference type="OrthoDB" id="586794at2759"/>
<dbReference type="EMBL" id="KK915213">
    <property type="protein sequence ID" value="KDP23316.1"/>
    <property type="molecule type" value="Genomic_DNA"/>
</dbReference>
<gene>
    <name evidence="1" type="ORF">JCGZ_23149</name>
</gene>
<keyword evidence="2" id="KW-1185">Reference proteome</keyword>
<dbReference type="AlphaFoldDB" id="A0A067JHB0"/>
<proteinExistence type="predicted"/>
<evidence type="ECO:0000313" key="1">
    <source>
        <dbReference type="EMBL" id="KDP23316.1"/>
    </source>
</evidence>
<protein>
    <submittedName>
        <fullName evidence="1">Uncharacterized protein</fullName>
    </submittedName>
</protein>
<dbReference type="PANTHER" id="PTHR35123">
    <property type="entry name" value="OS07G0633900 PROTEIN-RELATED"/>
    <property type="match status" value="1"/>
</dbReference>
<organism evidence="1 2">
    <name type="scientific">Jatropha curcas</name>
    <name type="common">Barbados nut</name>
    <dbReference type="NCBI Taxonomy" id="180498"/>
    <lineage>
        <taxon>Eukaryota</taxon>
        <taxon>Viridiplantae</taxon>
        <taxon>Streptophyta</taxon>
        <taxon>Embryophyta</taxon>
        <taxon>Tracheophyta</taxon>
        <taxon>Spermatophyta</taxon>
        <taxon>Magnoliopsida</taxon>
        <taxon>eudicotyledons</taxon>
        <taxon>Gunneridae</taxon>
        <taxon>Pentapetalae</taxon>
        <taxon>rosids</taxon>
        <taxon>fabids</taxon>
        <taxon>Malpighiales</taxon>
        <taxon>Euphorbiaceae</taxon>
        <taxon>Crotonoideae</taxon>
        <taxon>Jatropheae</taxon>
        <taxon>Jatropha</taxon>
    </lineage>
</organism>
<name>A0A067JHB0_JATCU</name>
<dbReference type="PANTHER" id="PTHR35123:SF3">
    <property type="entry name" value="TRANSMEMBRANE PROTEIN"/>
    <property type="match status" value="1"/>
</dbReference>
<reference evidence="1 2" key="1">
    <citation type="journal article" date="2014" name="PLoS ONE">
        <title>Global Analysis of Gene Expression Profiles in Physic Nut (Jatropha curcas L.) Seedlings Exposed to Salt Stress.</title>
        <authorList>
            <person name="Zhang L."/>
            <person name="Zhang C."/>
            <person name="Wu P."/>
            <person name="Chen Y."/>
            <person name="Li M."/>
            <person name="Jiang H."/>
            <person name="Wu G."/>
        </authorList>
    </citation>
    <scope>NUCLEOTIDE SEQUENCE [LARGE SCALE GENOMIC DNA]</scope>
    <source>
        <strain evidence="2">cv. GZQX0401</strain>
        <tissue evidence="1">Young leaves</tissue>
    </source>
</reference>
<sequence>MALVNRNCAHLGPTPIQRSDSLLGYTEHNSLIMEKRQLFLRSYQFSRKQSLTEKMGFQDIVAGMHSRYGYKKLNSCDEKFVRPRRCSWIKKMNGGLKGIRLYRSKKLTFKALSVMVLPRRIARIYGDIISRIKMDDLYPNIIFSTQLGLPVLSHPSVKCRRSTIYLQRNLTFVY</sequence>
<accession>A0A067JHB0</accession>
<evidence type="ECO:0000313" key="2">
    <source>
        <dbReference type="Proteomes" id="UP000027138"/>
    </source>
</evidence>
<dbReference type="Proteomes" id="UP000027138">
    <property type="component" value="Unassembled WGS sequence"/>
</dbReference>